<organism evidence="1 2">
    <name type="scientific">Pueribacillus theae</name>
    <dbReference type="NCBI Taxonomy" id="2171751"/>
    <lineage>
        <taxon>Bacteria</taxon>
        <taxon>Bacillati</taxon>
        <taxon>Bacillota</taxon>
        <taxon>Bacilli</taxon>
        <taxon>Bacillales</taxon>
        <taxon>Bacillaceae</taxon>
        <taxon>Pueribacillus</taxon>
    </lineage>
</organism>
<sequence>MAVLRINGEEEHFDHVKTLLDVVAHYKLENNLVVAEVDGKVIDRERWSETGIEDGMSIELVHFVGGG</sequence>
<dbReference type="InterPro" id="IPR012675">
    <property type="entry name" value="Beta-grasp_dom_sf"/>
</dbReference>
<proteinExistence type="predicted"/>
<dbReference type="Pfam" id="PF02597">
    <property type="entry name" value="ThiS"/>
    <property type="match status" value="1"/>
</dbReference>
<dbReference type="InterPro" id="IPR003749">
    <property type="entry name" value="ThiS/MoaD-like"/>
</dbReference>
<dbReference type="InterPro" id="IPR016155">
    <property type="entry name" value="Mopterin_synth/thiamin_S_b"/>
</dbReference>
<keyword evidence="2" id="KW-1185">Reference proteome</keyword>
<gene>
    <name evidence="1" type="primary">thiS</name>
    <name evidence="1" type="ORF">DCC39_00075</name>
</gene>
<reference evidence="1 2" key="1">
    <citation type="submission" date="2018-04" db="EMBL/GenBank/DDBJ databases">
        <title>Camelliibacillus theae gen. nov., sp. nov., isolated from Pu'er tea.</title>
        <authorList>
            <person name="Niu L."/>
        </authorList>
    </citation>
    <scope>NUCLEOTIDE SEQUENCE [LARGE SCALE GENOMIC DNA]</scope>
    <source>
        <strain evidence="1 2">T8</strain>
    </source>
</reference>
<dbReference type="PANTHER" id="PTHR34472">
    <property type="entry name" value="SULFUR CARRIER PROTEIN THIS"/>
    <property type="match status" value="1"/>
</dbReference>
<dbReference type="RefSeq" id="WP_116552835.1">
    <property type="nucleotide sequence ID" value="NZ_QCZG01000001.1"/>
</dbReference>
<dbReference type="NCBIfam" id="TIGR01683">
    <property type="entry name" value="thiS"/>
    <property type="match status" value="1"/>
</dbReference>
<dbReference type="Proteomes" id="UP000245998">
    <property type="component" value="Unassembled WGS sequence"/>
</dbReference>
<protein>
    <submittedName>
        <fullName evidence="1">Thiamine biosynthesis protein ThiS</fullName>
    </submittedName>
</protein>
<dbReference type="OrthoDB" id="9798559at2"/>
<dbReference type="InterPro" id="IPR010035">
    <property type="entry name" value="Thi_S"/>
</dbReference>
<dbReference type="AlphaFoldDB" id="A0A2U1K719"/>
<dbReference type="EMBL" id="QCZG01000001">
    <property type="protein sequence ID" value="PWA13330.1"/>
    <property type="molecule type" value="Genomic_DNA"/>
</dbReference>
<comment type="caution">
    <text evidence="1">The sequence shown here is derived from an EMBL/GenBank/DDBJ whole genome shotgun (WGS) entry which is preliminary data.</text>
</comment>
<name>A0A2U1K719_9BACI</name>
<accession>A0A2U1K719</accession>
<dbReference type="PANTHER" id="PTHR34472:SF1">
    <property type="entry name" value="SULFUR CARRIER PROTEIN THIS"/>
    <property type="match status" value="1"/>
</dbReference>
<dbReference type="Gene3D" id="3.10.20.30">
    <property type="match status" value="1"/>
</dbReference>
<dbReference type="SUPFAM" id="SSF54285">
    <property type="entry name" value="MoaD/ThiS"/>
    <property type="match status" value="1"/>
</dbReference>
<evidence type="ECO:0000313" key="1">
    <source>
        <dbReference type="EMBL" id="PWA13330.1"/>
    </source>
</evidence>
<dbReference type="CDD" id="cd00565">
    <property type="entry name" value="Ubl_ThiS"/>
    <property type="match status" value="1"/>
</dbReference>
<evidence type="ECO:0000313" key="2">
    <source>
        <dbReference type="Proteomes" id="UP000245998"/>
    </source>
</evidence>